<dbReference type="STRING" id="402596.SAMN04489844_4003"/>
<keyword evidence="1" id="KW-1133">Transmembrane helix</keyword>
<gene>
    <name evidence="2" type="ORF">SAMN04489844_4003</name>
</gene>
<feature type="transmembrane region" description="Helical" evidence="1">
    <location>
        <begin position="92"/>
        <end position="113"/>
    </location>
</feature>
<accession>A0A1H4Z2T5</accession>
<protein>
    <submittedName>
        <fullName evidence="2">Uncharacterized protein</fullName>
    </submittedName>
</protein>
<evidence type="ECO:0000313" key="3">
    <source>
        <dbReference type="Proteomes" id="UP000198742"/>
    </source>
</evidence>
<evidence type="ECO:0000256" key="1">
    <source>
        <dbReference type="SAM" id="Phobius"/>
    </source>
</evidence>
<dbReference type="Proteomes" id="UP000198742">
    <property type="component" value="Unassembled WGS sequence"/>
</dbReference>
<keyword evidence="1" id="KW-0472">Membrane</keyword>
<proteinExistence type="predicted"/>
<name>A0A1H4Z2T5_9ACTN</name>
<dbReference type="AlphaFoldDB" id="A0A1H4Z2T5"/>
<dbReference type="EMBL" id="FNRT01000002">
    <property type="protein sequence ID" value="SED24546.1"/>
    <property type="molecule type" value="Genomic_DNA"/>
</dbReference>
<keyword evidence="1" id="KW-0812">Transmembrane</keyword>
<sequence length="162" mass="17600">MLVALPVMLAVLVVVLVLRRRLEGTTYAGTGLGDWRKVAAGLSWPERWAISRANASGRAASPELAAHAVQRGEAMAACVEVMTARSSNLRKVWLVLGVSALALCALNISLLVAGEREWHNWLQVLTQGALAVMWLSTPAVQRRQVVKLERSVERNRALVAAQ</sequence>
<organism evidence="2 3">
    <name type="scientific">Nocardioides exalbidus</name>
    <dbReference type="NCBI Taxonomy" id="402596"/>
    <lineage>
        <taxon>Bacteria</taxon>
        <taxon>Bacillati</taxon>
        <taxon>Actinomycetota</taxon>
        <taxon>Actinomycetes</taxon>
        <taxon>Propionibacteriales</taxon>
        <taxon>Nocardioidaceae</taxon>
        <taxon>Nocardioides</taxon>
    </lineage>
</organism>
<keyword evidence="3" id="KW-1185">Reference proteome</keyword>
<evidence type="ECO:0000313" key="2">
    <source>
        <dbReference type="EMBL" id="SED24546.1"/>
    </source>
</evidence>
<reference evidence="3" key="1">
    <citation type="submission" date="2016-10" db="EMBL/GenBank/DDBJ databases">
        <authorList>
            <person name="Varghese N."/>
            <person name="Submissions S."/>
        </authorList>
    </citation>
    <scope>NUCLEOTIDE SEQUENCE [LARGE SCALE GENOMIC DNA]</scope>
    <source>
        <strain evidence="3">DSM 22017</strain>
    </source>
</reference>